<dbReference type="Proteomes" id="UP001319200">
    <property type="component" value="Unassembled WGS sequence"/>
</dbReference>
<name>A0AAP2GHC6_9BACT</name>
<feature type="transmembrane region" description="Helical" evidence="1">
    <location>
        <begin position="6"/>
        <end position="23"/>
    </location>
</feature>
<comment type="caution">
    <text evidence="2">The sequence shown here is derived from an EMBL/GenBank/DDBJ whole genome shotgun (WGS) entry which is preliminary data.</text>
</comment>
<reference evidence="2 3" key="1">
    <citation type="submission" date="2021-05" db="EMBL/GenBank/DDBJ databases">
        <title>A Polyphasic approach of four new species of the genus Ohtaekwangia: Ohtaekwangia histidinii sp. nov., Ohtaekwangia cretensis sp. nov., Ohtaekwangia indiensis sp. nov., Ohtaekwangia reichenbachii sp. nov. from diverse environment.</title>
        <authorList>
            <person name="Octaviana S."/>
        </authorList>
    </citation>
    <scope>NUCLEOTIDE SEQUENCE [LARGE SCALE GENOMIC DNA]</scope>
    <source>
        <strain evidence="2 3">PWU4</strain>
    </source>
</reference>
<organism evidence="2 3">
    <name type="scientific">Chryseosolibacter histidini</name>
    <dbReference type="NCBI Taxonomy" id="2782349"/>
    <lineage>
        <taxon>Bacteria</taxon>
        <taxon>Pseudomonadati</taxon>
        <taxon>Bacteroidota</taxon>
        <taxon>Cytophagia</taxon>
        <taxon>Cytophagales</taxon>
        <taxon>Chryseotaleaceae</taxon>
        <taxon>Chryseosolibacter</taxon>
    </lineage>
</organism>
<keyword evidence="1" id="KW-1133">Transmembrane helix</keyword>
<keyword evidence="3" id="KW-1185">Reference proteome</keyword>
<evidence type="ECO:0000256" key="1">
    <source>
        <dbReference type="SAM" id="Phobius"/>
    </source>
</evidence>
<proteinExistence type="predicted"/>
<sequence>MAVQIISIVIVLAIVVYFLRKENRKEQKYFGKKVEPDRKEKKILARYKQEYEPISADERLATLDRDKWELEDIAKNATEIVYDHPIPAKSERQNLKPGDLVKLHFMIEEEGETETERMWVQVTGEKDGLFSGTLDNDPFNEILKAGQLIWFHANHVSHIDRNK</sequence>
<protein>
    <submittedName>
        <fullName evidence="2">DUF2314 domain-containing protein</fullName>
    </submittedName>
</protein>
<evidence type="ECO:0000313" key="3">
    <source>
        <dbReference type="Proteomes" id="UP001319200"/>
    </source>
</evidence>
<dbReference type="AlphaFoldDB" id="A0AAP2GHC6"/>
<gene>
    <name evidence="2" type="ORF">KK083_03360</name>
</gene>
<dbReference type="EMBL" id="JAHESF010000002">
    <property type="protein sequence ID" value="MBT1695901.1"/>
    <property type="molecule type" value="Genomic_DNA"/>
</dbReference>
<keyword evidence="1" id="KW-0812">Transmembrane</keyword>
<accession>A0AAP2GHC6</accession>
<evidence type="ECO:0000313" key="2">
    <source>
        <dbReference type="EMBL" id="MBT1695901.1"/>
    </source>
</evidence>
<keyword evidence="1" id="KW-0472">Membrane</keyword>
<dbReference type="RefSeq" id="WP_254160692.1">
    <property type="nucleotide sequence ID" value="NZ_JAHESF010000002.1"/>
</dbReference>